<proteinExistence type="predicted"/>
<gene>
    <name evidence="1" type="ORF">JQC72_14895</name>
</gene>
<name>A0ABS2WMN9_9BACL</name>
<organism evidence="1 2">
    <name type="scientific">Polycladomyces zharkentensis</name>
    <dbReference type="NCBI Taxonomy" id="2807616"/>
    <lineage>
        <taxon>Bacteria</taxon>
        <taxon>Bacillati</taxon>
        <taxon>Bacillota</taxon>
        <taxon>Bacilli</taxon>
        <taxon>Bacillales</taxon>
        <taxon>Thermoactinomycetaceae</taxon>
        <taxon>Polycladomyces</taxon>
    </lineage>
</organism>
<accession>A0ABS2WMN9</accession>
<evidence type="ECO:0000313" key="1">
    <source>
        <dbReference type="EMBL" id="MBN2910786.1"/>
    </source>
</evidence>
<dbReference type="SUPFAM" id="SSF55144">
    <property type="entry name" value="LigT-like"/>
    <property type="match status" value="1"/>
</dbReference>
<keyword evidence="2" id="KW-1185">Reference proteome</keyword>
<reference evidence="1" key="1">
    <citation type="journal article" date="2024" name="Int. J. Syst. Evol. Microbiol.">
        <title>Polycladomyces zharkentensis sp. nov., a novel thermophilic cellulose- and starch-degrading member of the Bacillota from a geothermal aquifer in Kazakhstan.</title>
        <authorList>
            <person name="Mashzhan A."/>
            <person name="Kistaubayeva A."/>
            <person name="Javier-Lopez R."/>
            <person name="Bissenova U."/>
            <person name="Bissenbay A."/>
            <person name="Birkeland N.K."/>
        </authorList>
    </citation>
    <scope>NUCLEOTIDE SEQUENCE</scope>
    <source>
        <strain evidence="1">ZKZ2T</strain>
    </source>
</reference>
<protein>
    <submittedName>
        <fullName evidence="1">2'-5' RNA ligase family protein</fullName>
    </submittedName>
</protein>
<dbReference type="RefSeq" id="WP_205497023.1">
    <property type="nucleotide sequence ID" value="NZ_JAFHAP010000016.1"/>
</dbReference>
<sequence length="171" mass="20086">MHAIVSLLDEHHYQQVENLWAELRNKFGLDGIYKTPYPHFSYQIAEEYDFQRVEDELKRLSRQIPSFSIRTSGLGIFTGTDPVLYVPIVRSSLLDSIHRTLLTRISNAANKTSPYYGPDHWIPHITIAQWNLDKNLLSKAISYVYDYNFYWTIQVNNFAIIEDDGKRQFIK</sequence>
<keyword evidence="1" id="KW-0436">Ligase</keyword>
<dbReference type="Gene3D" id="3.90.1140.10">
    <property type="entry name" value="Cyclic phosphodiesterase"/>
    <property type="match status" value="1"/>
</dbReference>
<dbReference type="GO" id="GO:0016874">
    <property type="term" value="F:ligase activity"/>
    <property type="evidence" value="ECO:0007669"/>
    <property type="project" value="UniProtKB-KW"/>
</dbReference>
<dbReference type="Proteomes" id="UP001177120">
    <property type="component" value="Unassembled WGS sequence"/>
</dbReference>
<dbReference type="InterPro" id="IPR009097">
    <property type="entry name" value="Cyclic_Pdiesterase"/>
</dbReference>
<dbReference type="Pfam" id="PF13563">
    <property type="entry name" value="2_5_RNA_ligase2"/>
    <property type="match status" value="1"/>
</dbReference>
<dbReference type="EMBL" id="JAFHAP010000016">
    <property type="protein sequence ID" value="MBN2910786.1"/>
    <property type="molecule type" value="Genomic_DNA"/>
</dbReference>
<evidence type="ECO:0000313" key="2">
    <source>
        <dbReference type="Proteomes" id="UP001177120"/>
    </source>
</evidence>
<comment type="caution">
    <text evidence="1">The sequence shown here is derived from an EMBL/GenBank/DDBJ whole genome shotgun (WGS) entry which is preliminary data.</text>
</comment>